<evidence type="ECO:0000256" key="2">
    <source>
        <dbReference type="ARBA" id="ARBA00004611"/>
    </source>
</evidence>
<dbReference type="SMART" id="SM00015">
    <property type="entry name" value="IQ"/>
    <property type="match status" value="1"/>
</dbReference>
<dbReference type="PROSITE" id="PS50096">
    <property type="entry name" value="IQ"/>
    <property type="match status" value="1"/>
</dbReference>
<feature type="region of interest" description="Disordered" evidence="13">
    <location>
        <begin position="1"/>
        <end position="22"/>
    </location>
</feature>
<dbReference type="PANTHER" id="PTHR31598:SF1">
    <property type="entry name" value="DYNEIN REGULATORY COMPLEX PROTEIN 10"/>
    <property type="match status" value="1"/>
</dbReference>
<protein>
    <recommendedName>
        <fullName evidence="4">Dynein regulatory complex protein 10</fullName>
    </recommendedName>
    <alternativeName>
        <fullName evidence="10">IQ domain-containing protein D</fullName>
    </alternativeName>
</protein>
<proteinExistence type="inferred from homology"/>
<dbReference type="InterPro" id="IPR042815">
    <property type="entry name" value="DRC10"/>
</dbReference>
<evidence type="ECO:0000313" key="15">
    <source>
        <dbReference type="Proteomes" id="UP000694549"/>
    </source>
</evidence>
<evidence type="ECO:0000256" key="12">
    <source>
        <dbReference type="SAM" id="Coils"/>
    </source>
</evidence>
<keyword evidence="6" id="KW-0282">Flagellum</keyword>
<evidence type="ECO:0000256" key="11">
    <source>
        <dbReference type="ARBA" id="ARBA00046836"/>
    </source>
</evidence>
<sequence>MATANPTELQVSSQDTNERNQPPIMGIATAKKAVTALDATKMLDPRWLKPDSIETEWVISVLDETIAKLELSCLVPPILASLDRFSALLGPEITKNLTEHQKLASKMEHLLASPEEEDAVRAEERRVSLCLLEQQLKSSVRNILRLLLANPSICKALKCEAGTREPPAEAFIKAFREFRNFMLERLLTNPTKEEEMVRFMEDVSLRIKKNTETVTASRAELLAAICTRDEEVQKKDNMIKGLKKSMQDLAENCKTDILQVKWEGEKQQKEELQASRAKCASLQQDIQQLRAQLKKLVLQHRASELALRKRKCRAETEILNWVQKYDADMAEKQAEYEEVHAAYTKEKAELSVLMEKHALLLQEYSQIEEERRIRQEKKKKALEELATMTLAATRIQAFWRGYLIRSTFKSKKKKKGKGKGKGKDTKAKK</sequence>
<dbReference type="InterPro" id="IPR000048">
    <property type="entry name" value="IQ_motif_EF-hand-BS"/>
</dbReference>
<name>A0A8B9ZRG7_9AVES</name>
<accession>A0A8B9ZRG7</accession>
<keyword evidence="15" id="KW-1185">Reference proteome</keyword>
<dbReference type="PANTHER" id="PTHR31598">
    <property type="entry name" value="IQ DOMAIN-CONTAINING PROTEIN D"/>
    <property type="match status" value="1"/>
</dbReference>
<dbReference type="Proteomes" id="UP000694549">
    <property type="component" value="Unplaced"/>
</dbReference>
<evidence type="ECO:0000256" key="9">
    <source>
        <dbReference type="ARBA" id="ARBA00023273"/>
    </source>
</evidence>
<comment type="similarity">
    <text evidence="3">Belongs to the DRC10 family.</text>
</comment>
<comment type="subunit">
    <text evidence="11">Component of the nexin-dynein regulatory complex (N-DRC). Interacts with CFAP52.</text>
</comment>
<reference evidence="14" key="1">
    <citation type="submission" date="2025-08" db="UniProtKB">
        <authorList>
            <consortium name="Ensembl"/>
        </authorList>
    </citation>
    <scope>IDENTIFICATION</scope>
</reference>
<evidence type="ECO:0000256" key="3">
    <source>
        <dbReference type="ARBA" id="ARBA00009071"/>
    </source>
</evidence>
<dbReference type="Gene3D" id="1.20.5.190">
    <property type="match status" value="1"/>
</dbReference>
<evidence type="ECO:0000256" key="6">
    <source>
        <dbReference type="ARBA" id="ARBA00022846"/>
    </source>
</evidence>
<organism evidence="14 15">
    <name type="scientific">Anas zonorhyncha</name>
    <name type="common">Eastern spot-billed duck</name>
    <dbReference type="NCBI Taxonomy" id="75864"/>
    <lineage>
        <taxon>Eukaryota</taxon>
        <taxon>Metazoa</taxon>
        <taxon>Chordata</taxon>
        <taxon>Craniata</taxon>
        <taxon>Vertebrata</taxon>
        <taxon>Euteleostomi</taxon>
        <taxon>Archelosauria</taxon>
        <taxon>Archosauria</taxon>
        <taxon>Dinosauria</taxon>
        <taxon>Saurischia</taxon>
        <taxon>Theropoda</taxon>
        <taxon>Coelurosauria</taxon>
        <taxon>Aves</taxon>
        <taxon>Neognathae</taxon>
        <taxon>Galloanserae</taxon>
        <taxon>Anseriformes</taxon>
        <taxon>Anatidae</taxon>
        <taxon>Anatinae</taxon>
        <taxon>Anas</taxon>
    </lineage>
</organism>
<keyword evidence="12" id="KW-0175">Coiled coil</keyword>
<feature type="compositionally biased region" description="Basic residues" evidence="13">
    <location>
        <begin position="409"/>
        <end position="420"/>
    </location>
</feature>
<evidence type="ECO:0000256" key="8">
    <source>
        <dbReference type="ARBA" id="ARBA00023212"/>
    </source>
</evidence>
<evidence type="ECO:0000313" key="14">
    <source>
        <dbReference type="Ensembl" id="ENSAZOP00000010624.1"/>
    </source>
</evidence>
<keyword evidence="7" id="KW-0969">Cilium</keyword>
<reference evidence="14" key="2">
    <citation type="submission" date="2025-09" db="UniProtKB">
        <authorList>
            <consortium name="Ensembl"/>
        </authorList>
    </citation>
    <scope>IDENTIFICATION</scope>
</reference>
<keyword evidence="5" id="KW-0963">Cytoplasm</keyword>
<dbReference type="Ensembl" id="ENSAZOT00000011357.1">
    <property type="protein sequence ID" value="ENSAZOP00000010624.1"/>
    <property type="gene ID" value="ENSAZOG00000006802.1"/>
</dbReference>
<feature type="coiled-coil region" evidence="12">
    <location>
        <begin position="232"/>
        <end position="384"/>
    </location>
</feature>
<feature type="region of interest" description="Disordered" evidence="13">
    <location>
        <begin position="409"/>
        <end position="429"/>
    </location>
</feature>
<dbReference type="CDD" id="cd23767">
    <property type="entry name" value="IQCD"/>
    <property type="match status" value="1"/>
</dbReference>
<dbReference type="AlphaFoldDB" id="A0A8B9ZRG7"/>
<evidence type="ECO:0000256" key="1">
    <source>
        <dbReference type="ARBA" id="ARBA00003029"/>
    </source>
</evidence>
<evidence type="ECO:0000256" key="10">
    <source>
        <dbReference type="ARBA" id="ARBA00032180"/>
    </source>
</evidence>
<evidence type="ECO:0000256" key="13">
    <source>
        <dbReference type="SAM" id="MobiDB-lite"/>
    </source>
</evidence>
<dbReference type="Pfam" id="PF00612">
    <property type="entry name" value="IQ"/>
    <property type="match status" value="1"/>
</dbReference>
<keyword evidence="9" id="KW-0966">Cell projection</keyword>
<comment type="function">
    <text evidence="1">Component of the nexin-dynein regulatory complex (N-DRC), a key regulator of ciliary/flagellar motility which maintains the alignment and integrity of the distal axoneme and regulates microtubule sliding in motile axonemes.</text>
</comment>
<keyword evidence="8" id="KW-0206">Cytoskeleton</keyword>
<evidence type="ECO:0000256" key="5">
    <source>
        <dbReference type="ARBA" id="ARBA00022490"/>
    </source>
</evidence>
<evidence type="ECO:0000256" key="4">
    <source>
        <dbReference type="ARBA" id="ARBA00021752"/>
    </source>
</evidence>
<evidence type="ECO:0000256" key="7">
    <source>
        <dbReference type="ARBA" id="ARBA00023069"/>
    </source>
</evidence>
<comment type="subcellular location">
    <subcellularLocation>
        <location evidence="2">Cytoplasm</location>
        <location evidence="2">Cytoskeleton</location>
        <location evidence="2">Flagellum axoneme</location>
    </subcellularLocation>
</comment>
<feature type="compositionally biased region" description="Polar residues" evidence="13">
    <location>
        <begin position="1"/>
        <end position="15"/>
    </location>
</feature>